<keyword evidence="2" id="KW-0408">Iron</keyword>
<evidence type="ECO:0000313" key="6">
    <source>
        <dbReference type="EMBL" id="SDF15863.1"/>
    </source>
</evidence>
<evidence type="ECO:0000313" key="7">
    <source>
        <dbReference type="Proteomes" id="UP000182284"/>
    </source>
</evidence>
<dbReference type="Gene3D" id="1.10.1060.10">
    <property type="entry name" value="Alpha-helical ferredoxin"/>
    <property type="match status" value="1"/>
</dbReference>
<dbReference type="Proteomes" id="UP000182284">
    <property type="component" value="Unassembled WGS sequence"/>
</dbReference>
<dbReference type="InterPro" id="IPR017900">
    <property type="entry name" value="4Fe4S_Fe_S_CS"/>
</dbReference>
<name>A0A1G7IT66_9RHOB</name>
<dbReference type="InterPro" id="IPR017896">
    <property type="entry name" value="4Fe4S_Fe-S-bd"/>
</dbReference>
<feature type="domain" description="4Fe-4S ferredoxin-type" evidence="5">
    <location>
        <begin position="523"/>
        <end position="552"/>
    </location>
</feature>
<dbReference type="Pfam" id="PF14691">
    <property type="entry name" value="Fer4_20"/>
    <property type="match status" value="1"/>
</dbReference>
<dbReference type="SUPFAM" id="SSF46548">
    <property type="entry name" value="alpha-helical ferredoxin"/>
    <property type="match status" value="1"/>
</dbReference>
<dbReference type="InterPro" id="IPR009051">
    <property type="entry name" value="Helical_ferredxn"/>
</dbReference>
<dbReference type="SUPFAM" id="SSF54862">
    <property type="entry name" value="4Fe-4S ferredoxins"/>
    <property type="match status" value="1"/>
</dbReference>
<protein>
    <submittedName>
        <fullName evidence="6">NADPH-dependent glutamate synthase beta chain</fullName>
    </submittedName>
</protein>
<gene>
    <name evidence="6" type="ORF">SAMN04488117_102451</name>
</gene>
<evidence type="ECO:0000256" key="3">
    <source>
        <dbReference type="ARBA" id="ARBA00023014"/>
    </source>
</evidence>
<dbReference type="NCBIfam" id="NF009410">
    <property type="entry name" value="PRK12771.1"/>
    <property type="match status" value="1"/>
</dbReference>
<evidence type="ECO:0000256" key="4">
    <source>
        <dbReference type="SAM" id="MobiDB-lite"/>
    </source>
</evidence>
<dbReference type="AlphaFoldDB" id="A0A1G7IT66"/>
<feature type="region of interest" description="Disordered" evidence="4">
    <location>
        <begin position="1"/>
        <end position="35"/>
    </location>
</feature>
<dbReference type="OrthoDB" id="9803192at2"/>
<sequence length="557" mass="59626">MSHPVDPKADTALGTKRKDFTPVVDHTKTGGTGPVRRQIPQYVTLTPPCAAACPAGENIRDWLALAMTGDYREAWDILTADNPMPAVHGRVCYHPCEGGCNRGEVDASVSIHAVERFLGDMANEKGWMFKAVAPPTDKKVLVVGAGPSGLSCAYHLARLGHRVEIREAGPVAGGMMHFGIPAYRMPRAELARDVARIEALGVKITLNHKVTDLMAEKAEGGFDAVYLAIGAGAGKHVDIPLREASKILDAVHLLSDASKGDAPLLGRRVIIYGGGNTAMDAARTAKRLGATETLIVYRRDRAHMPAHQFEADEAMAEGIKIKWLTTIKEIDGEDLKVERMEIGADGRALPTGEFETLSADAVVLALGQETDSSFLKNVPGLTFSWNGTVKVDATRMTGAAGIFAGGDMVPDQQSVTIATGHGKLAARHINAWLAGTTYVADEAPALVTGDMLHLPVYSDVDPKEQAALATSQRQSFDEVLSGLSEKEARYEASRCYSCGSCYECDNCFAACPEDAIVKLGTGLGYEIDPEKCTGCQSCFDQCPCHALEMIPEDLHHA</sequence>
<dbReference type="InterPro" id="IPR023753">
    <property type="entry name" value="FAD/NAD-binding_dom"/>
</dbReference>
<dbReference type="PANTHER" id="PTHR42783">
    <property type="entry name" value="GLUTAMATE SYNTHASE [NADPH] SMALL CHAIN"/>
    <property type="match status" value="1"/>
</dbReference>
<organism evidence="6 7">
    <name type="scientific">Celeribacter baekdonensis</name>
    <dbReference type="NCBI Taxonomy" id="875171"/>
    <lineage>
        <taxon>Bacteria</taxon>
        <taxon>Pseudomonadati</taxon>
        <taxon>Pseudomonadota</taxon>
        <taxon>Alphaproteobacteria</taxon>
        <taxon>Rhodobacterales</taxon>
        <taxon>Roseobacteraceae</taxon>
        <taxon>Celeribacter</taxon>
    </lineage>
</organism>
<dbReference type="InterPro" id="IPR028261">
    <property type="entry name" value="DPD_II"/>
</dbReference>
<dbReference type="SUPFAM" id="SSF51971">
    <property type="entry name" value="Nucleotide-binding domain"/>
    <property type="match status" value="1"/>
</dbReference>
<dbReference type="Pfam" id="PF12838">
    <property type="entry name" value="Fer4_7"/>
    <property type="match status" value="1"/>
</dbReference>
<dbReference type="PRINTS" id="PR00469">
    <property type="entry name" value="PNDRDTASEII"/>
</dbReference>
<dbReference type="PRINTS" id="PR00368">
    <property type="entry name" value="FADPNR"/>
</dbReference>
<dbReference type="EMBL" id="FNBL01000002">
    <property type="protein sequence ID" value="SDF15863.1"/>
    <property type="molecule type" value="Genomic_DNA"/>
</dbReference>
<evidence type="ECO:0000259" key="5">
    <source>
        <dbReference type="PROSITE" id="PS51379"/>
    </source>
</evidence>
<accession>A0A1G7IT66</accession>
<dbReference type="Gene3D" id="3.30.70.20">
    <property type="match status" value="1"/>
</dbReference>
<evidence type="ECO:0000256" key="2">
    <source>
        <dbReference type="ARBA" id="ARBA00023004"/>
    </source>
</evidence>
<dbReference type="Pfam" id="PF07992">
    <property type="entry name" value="Pyr_redox_2"/>
    <property type="match status" value="1"/>
</dbReference>
<dbReference type="GO" id="GO:0051536">
    <property type="term" value="F:iron-sulfur cluster binding"/>
    <property type="evidence" value="ECO:0007669"/>
    <property type="project" value="UniProtKB-KW"/>
</dbReference>
<dbReference type="GO" id="GO:0046872">
    <property type="term" value="F:metal ion binding"/>
    <property type="evidence" value="ECO:0007669"/>
    <property type="project" value="UniProtKB-KW"/>
</dbReference>
<dbReference type="PANTHER" id="PTHR42783:SF3">
    <property type="entry name" value="GLUTAMATE SYNTHASE [NADPH] SMALL CHAIN-RELATED"/>
    <property type="match status" value="1"/>
</dbReference>
<dbReference type="PROSITE" id="PS51379">
    <property type="entry name" value="4FE4S_FER_2"/>
    <property type="match status" value="1"/>
</dbReference>
<dbReference type="GO" id="GO:0016491">
    <property type="term" value="F:oxidoreductase activity"/>
    <property type="evidence" value="ECO:0007669"/>
    <property type="project" value="InterPro"/>
</dbReference>
<reference evidence="6 7" key="1">
    <citation type="submission" date="2016-10" db="EMBL/GenBank/DDBJ databases">
        <authorList>
            <person name="de Groot N.N."/>
        </authorList>
    </citation>
    <scope>NUCLEOTIDE SEQUENCE [LARGE SCALE GENOMIC DNA]</scope>
    <source>
        <strain evidence="6 7">DSM 27375</strain>
    </source>
</reference>
<keyword evidence="3" id="KW-0411">Iron-sulfur</keyword>
<dbReference type="PROSITE" id="PS00198">
    <property type="entry name" value="4FE4S_FER_1"/>
    <property type="match status" value="1"/>
</dbReference>
<evidence type="ECO:0000256" key="1">
    <source>
        <dbReference type="ARBA" id="ARBA00022723"/>
    </source>
</evidence>
<dbReference type="InterPro" id="IPR036188">
    <property type="entry name" value="FAD/NAD-bd_sf"/>
</dbReference>
<feature type="compositionally biased region" description="Basic and acidic residues" evidence="4">
    <location>
        <begin position="16"/>
        <end position="28"/>
    </location>
</feature>
<dbReference type="RefSeq" id="WP_074642330.1">
    <property type="nucleotide sequence ID" value="NZ_FNBL01000002.1"/>
</dbReference>
<proteinExistence type="predicted"/>
<keyword evidence="1" id="KW-0479">Metal-binding</keyword>
<dbReference type="Gene3D" id="3.50.50.60">
    <property type="entry name" value="FAD/NAD(P)-binding domain"/>
    <property type="match status" value="2"/>
</dbReference>